<evidence type="ECO:0000259" key="1">
    <source>
        <dbReference type="Pfam" id="PF06985"/>
    </source>
</evidence>
<proteinExistence type="predicted"/>
<dbReference type="Proteomes" id="UP001174936">
    <property type="component" value="Unassembled WGS sequence"/>
</dbReference>
<reference evidence="2" key="1">
    <citation type="submission" date="2023-06" db="EMBL/GenBank/DDBJ databases">
        <title>Genome-scale phylogeny and comparative genomics of the fungal order Sordariales.</title>
        <authorList>
            <consortium name="Lawrence Berkeley National Laboratory"/>
            <person name="Hensen N."/>
            <person name="Bonometti L."/>
            <person name="Westerberg I."/>
            <person name="Brannstrom I.O."/>
            <person name="Guillou S."/>
            <person name="Cros-Aarteil S."/>
            <person name="Calhoun S."/>
            <person name="Haridas S."/>
            <person name="Kuo A."/>
            <person name="Mondo S."/>
            <person name="Pangilinan J."/>
            <person name="Riley R."/>
            <person name="Labutti K."/>
            <person name="Andreopoulos B."/>
            <person name="Lipzen A."/>
            <person name="Chen C."/>
            <person name="Yanf M."/>
            <person name="Daum C."/>
            <person name="Ng V."/>
            <person name="Clum A."/>
            <person name="Steindorff A."/>
            <person name="Ohm R."/>
            <person name="Martin F."/>
            <person name="Silar P."/>
            <person name="Natvig D."/>
            <person name="Lalanne C."/>
            <person name="Gautier V."/>
            <person name="Ament-Velasquez S.L."/>
            <person name="Kruys A."/>
            <person name="Hutchinson M.I."/>
            <person name="Powell A.J."/>
            <person name="Barry K."/>
            <person name="Miller A.N."/>
            <person name="Grigoriev I.V."/>
            <person name="Debuchy R."/>
            <person name="Gladieux P."/>
            <person name="Thoren M.H."/>
            <person name="Johannesson H."/>
        </authorList>
    </citation>
    <scope>NUCLEOTIDE SEQUENCE</scope>
    <source>
        <strain evidence="2">SMH2532-1</strain>
    </source>
</reference>
<keyword evidence="3" id="KW-1185">Reference proteome</keyword>
<accession>A0AA39YBW7</accession>
<comment type="caution">
    <text evidence="2">The sequence shown here is derived from an EMBL/GenBank/DDBJ whole genome shotgun (WGS) entry which is preliminary data.</text>
</comment>
<evidence type="ECO:0000313" key="2">
    <source>
        <dbReference type="EMBL" id="KAK0649698.1"/>
    </source>
</evidence>
<dbReference type="InterPro" id="IPR010730">
    <property type="entry name" value="HET"/>
</dbReference>
<feature type="domain" description="Heterokaryon incompatibility" evidence="1">
    <location>
        <begin position="91"/>
        <end position="169"/>
    </location>
</feature>
<dbReference type="Pfam" id="PF06985">
    <property type="entry name" value="HET"/>
    <property type="match status" value="1"/>
</dbReference>
<sequence length="170" mass="18963">MSETPYRLTDAYKSALTTRFSFRDDDSLRVWPDGGTDFPAAGSAYQYHPLSPSTSIRLLYLLPRRCWPRINGEPVAVGELINFAVDQTPPYVALSYTWGDPNARTPIFIGTSCFHVTNNLAVALSYLAEEENTLILWVDAICINQADDAEKNTQVRRMGPIYRSAAVVLA</sequence>
<dbReference type="PANTHER" id="PTHR24148">
    <property type="entry name" value="ANKYRIN REPEAT DOMAIN-CONTAINING PROTEIN 39 HOMOLOG-RELATED"/>
    <property type="match status" value="1"/>
</dbReference>
<organism evidence="2 3">
    <name type="scientific">Cercophora newfieldiana</name>
    <dbReference type="NCBI Taxonomy" id="92897"/>
    <lineage>
        <taxon>Eukaryota</taxon>
        <taxon>Fungi</taxon>
        <taxon>Dikarya</taxon>
        <taxon>Ascomycota</taxon>
        <taxon>Pezizomycotina</taxon>
        <taxon>Sordariomycetes</taxon>
        <taxon>Sordariomycetidae</taxon>
        <taxon>Sordariales</taxon>
        <taxon>Lasiosphaeriaceae</taxon>
        <taxon>Cercophora</taxon>
    </lineage>
</organism>
<gene>
    <name evidence="2" type="ORF">B0T16DRAFT_326515</name>
</gene>
<evidence type="ECO:0000313" key="3">
    <source>
        <dbReference type="Proteomes" id="UP001174936"/>
    </source>
</evidence>
<dbReference type="InterPro" id="IPR052895">
    <property type="entry name" value="HetReg/Transcr_Mod"/>
</dbReference>
<dbReference type="PANTHER" id="PTHR24148:SF73">
    <property type="entry name" value="HET DOMAIN PROTEIN (AFU_ORTHOLOGUE AFUA_8G01020)"/>
    <property type="match status" value="1"/>
</dbReference>
<dbReference type="AlphaFoldDB" id="A0AA39YBW7"/>
<name>A0AA39YBW7_9PEZI</name>
<dbReference type="EMBL" id="JAULSV010000003">
    <property type="protein sequence ID" value="KAK0649698.1"/>
    <property type="molecule type" value="Genomic_DNA"/>
</dbReference>
<protein>
    <submittedName>
        <fullName evidence="2">Heterokaryon incompatibility protein-domain-containing protein</fullName>
    </submittedName>
</protein>